<dbReference type="AlphaFoldDB" id="A0A835QJX0"/>
<dbReference type="Proteomes" id="UP000636800">
    <property type="component" value="Unassembled WGS sequence"/>
</dbReference>
<proteinExistence type="predicted"/>
<name>A0A835QJX0_VANPL</name>
<gene>
    <name evidence="1" type="ORF">HPP92_016743</name>
</gene>
<evidence type="ECO:0000313" key="2">
    <source>
        <dbReference type="Proteomes" id="UP000636800"/>
    </source>
</evidence>
<reference evidence="1 2" key="1">
    <citation type="journal article" date="2020" name="Nat. Food">
        <title>A phased Vanilla planifolia genome enables genetic improvement of flavour and production.</title>
        <authorList>
            <person name="Hasing T."/>
            <person name="Tang H."/>
            <person name="Brym M."/>
            <person name="Khazi F."/>
            <person name="Huang T."/>
            <person name="Chambers A.H."/>
        </authorList>
    </citation>
    <scope>NUCLEOTIDE SEQUENCE [LARGE SCALE GENOMIC DNA]</scope>
    <source>
        <tissue evidence="1">Leaf</tissue>
    </source>
</reference>
<accession>A0A835QJX0</accession>
<evidence type="ECO:0000313" key="1">
    <source>
        <dbReference type="EMBL" id="KAG0470043.1"/>
    </source>
</evidence>
<keyword evidence="2" id="KW-1185">Reference proteome</keyword>
<comment type="caution">
    <text evidence="1">The sequence shown here is derived from an EMBL/GenBank/DDBJ whole genome shotgun (WGS) entry which is preliminary data.</text>
</comment>
<dbReference type="OrthoDB" id="1938720at2759"/>
<sequence length="140" mass="15023">MAVMRQRRLPSNLTLELPIKELTTSYFSGDRRSRFTTSALPPAPASAGFSAASTAYPISRKGSALIGPHSCVPSAWEEPELQEAASADFRDFISAVPTEGIEQALVSGAVAGPPFITRRDLSGFDQFREIISPLVTNAEP</sequence>
<protein>
    <submittedName>
        <fullName evidence="1">Uncharacterized protein</fullName>
    </submittedName>
</protein>
<dbReference type="EMBL" id="JADCNL010000008">
    <property type="protein sequence ID" value="KAG0470043.1"/>
    <property type="molecule type" value="Genomic_DNA"/>
</dbReference>
<organism evidence="1 2">
    <name type="scientific">Vanilla planifolia</name>
    <name type="common">Vanilla</name>
    <dbReference type="NCBI Taxonomy" id="51239"/>
    <lineage>
        <taxon>Eukaryota</taxon>
        <taxon>Viridiplantae</taxon>
        <taxon>Streptophyta</taxon>
        <taxon>Embryophyta</taxon>
        <taxon>Tracheophyta</taxon>
        <taxon>Spermatophyta</taxon>
        <taxon>Magnoliopsida</taxon>
        <taxon>Liliopsida</taxon>
        <taxon>Asparagales</taxon>
        <taxon>Orchidaceae</taxon>
        <taxon>Vanilloideae</taxon>
        <taxon>Vanilleae</taxon>
        <taxon>Vanilla</taxon>
    </lineage>
</organism>